<keyword evidence="9" id="KW-1185">Reference proteome</keyword>
<dbReference type="InterPro" id="IPR041916">
    <property type="entry name" value="Anti_sigma_zinc_sf"/>
</dbReference>
<reference evidence="8 9" key="1">
    <citation type="submission" date="2020-02" db="EMBL/GenBank/DDBJ databases">
        <title>Whole-genome analyses of novel actinobacteria.</title>
        <authorList>
            <person name="Sahin N."/>
        </authorList>
    </citation>
    <scope>NUCLEOTIDE SEQUENCE [LARGE SCALE GENOMIC DNA]</scope>
    <source>
        <strain evidence="8 9">A7024</strain>
    </source>
</reference>
<keyword evidence="4" id="KW-0238">DNA-binding</keyword>
<dbReference type="InterPro" id="IPR039425">
    <property type="entry name" value="RNA_pol_sigma-70-like"/>
</dbReference>
<dbReference type="Proteomes" id="UP000481583">
    <property type="component" value="Unassembled WGS sequence"/>
</dbReference>
<dbReference type="Gene3D" id="1.10.10.10">
    <property type="entry name" value="Winged helix-like DNA-binding domain superfamily/Winged helix DNA-binding domain"/>
    <property type="match status" value="1"/>
</dbReference>
<dbReference type="AlphaFoldDB" id="A0A6G4UBT5"/>
<gene>
    <name evidence="8" type="ORF">G5C51_38140</name>
</gene>
<dbReference type="InterPro" id="IPR007627">
    <property type="entry name" value="RNA_pol_sigma70_r2"/>
</dbReference>
<evidence type="ECO:0000256" key="1">
    <source>
        <dbReference type="ARBA" id="ARBA00010641"/>
    </source>
</evidence>
<keyword evidence="5" id="KW-0804">Transcription</keyword>
<dbReference type="GO" id="GO:0006352">
    <property type="term" value="P:DNA-templated transcription initiation"/>
    <property type="evidence" value="ECO:0007669"/>
    <property type="project" value="InterPro"/>
</dbReference>
<evidence type="ECO:0000256" key="4">
    <source>
        <dbReference type="ARBA" id="ARBA00023125"/>
    </source>
</evidence>
<dbReference type="PANTHER" id="PTHR43133">
    <property type="entry name" value="RNA POLYMERASE ECF-TYPE SIGMA FACTO"/>
    <property type="match status" value="1"/>
</dbReference>
<feature type="compositionally biased region" description="Low complexity" evidence="6">
    <location>
        <begin position="1"/>
        <end position="13"/>
    </location>
</feature>
<dbReference type="GO" id="GO:0016987">
    <property type="term" value="F:sigma factor activity"/>
    <property type="evidence" value="ECO:0007669"/>
    <property type="project" value="UniProtKB-KW"/>
</dbReference>
<dbReference type="SUPFAM" id="SSF88659">
    <property type="entry name" value="Sigma3 and sigma4 domains of RNA polymerase sigma factors"/>
    <property type="match status" value="1"/>
</dbReference>
<feature type="domain" description="RNA polymerase sigma-70 region 2" evidence="7">
    <location>
        <begin position="31"/>
        <end position="99"/>
    </location>
</feature>
<evidence type="ECO:0000256" key="6">
    <source>
        <dbReference type="SAM" id="MobiDB-lite"/>
    </source>
</evidence>
<comment type="caution">
    <text evidence="8">The sequence shown here is derived from an EMBL/GenBank/DDBJ whole genome shotgun (WGS) entry which is preliminary data.</text>
</comment>
<dbReference type="InterPro" id="IPR013325">
    <property type="entry name" value="RNA_pol_sigma_r2"/>
</dbReference>
<dbReference type="PANTHER" id="PTHR43133:SF8">
    <property type="entry name" value="RNA POLYMERASE SIGMA FACTOR HI_1459-RELATED"/>
    <property type="match status" value="1"/>
</dbReference>
<evidence type="ECO:0000256" key="3">
    <source>
        <dbReference type="ARBA" id="ARBA00023082"/>
    </source>
</evidence>
<dbReference type="Gene3D" id="1.10.1740.10">
    <property type="match status" value="1"/>
</dbReference>
<dbReference type="SUPFAM" id="SSF88946">
    <property type="entry name" value="Sigma2 domain of RNA polymerase sigma factors"/>
    <property type="match status" value="1"/>
</dbReference>
<dbReference type="InterPro" id="IPR014284">
    <property type="entry name" value="RNA_pol_sigma-70_dom"/>
</dbReference>
<dbReference type="RefSeq" id="WP_165244858.1">
    <property type="nucleotide sequence ID" value="NZ_JAAKZV010000329.1"/>
</dbReference>
<dbReference type="Pfam" id="PF04542">
    <property type="entry name" value="Sigma70_r2"/>
    <property type="match status" value="1"/>
</dbReference>
<evidence type="ECO:0000256" key="5">
    <source>
        <dbReference type="ARBA" id="ARBA00023163"/>
    </source>
</evidence>
<dbReference type="InterPro" id="IPR013324">
    <property type="entry name" value="RNA_pol_sigma_r3/r4-like"/>
</dbReference>
<comment type="similarity">
    <text evidence="1">Belongs to the sigma-70 factor family. ECF subfamily.</text>
</comment>
<name>A0A6G4UBT5_9ACTN</name>
<keyword evidence="2" id="KW-0805">Transcription regulation</keyword>
<proteinExistence type="inferred from homology"/>
<feature type="region of interest" description="Disordered" evidence="6">
    <location>
        <begin position="1"/>
        <end position="21"/>
    </location>
</feature>
<keyword evidence="3" id="KW-0731">Sigma factor</keyword>
<feature type="non-terminal residue" evidence="8">
    <location>
        <position position="263"/>
    </location>
</feature>
<evidence type="ECO:0000256" key="2">
    <source>
        <dbReference type="ARBA" id="ARBA00023015"/>
    </source>
</evidence>
<accession>A0A6G4UBT5</accession>
<dbReference type="Gene3D" id="1.10.10.1320">
    <property type="entry name" value="Anti-sigma factor, zinc-finger domain"/>
    <property type="match status" value="1"/>
</dbReference>
<dbReference type="InterPro" id="IPR036388">
    <property type="entry name" value="WH-like_DNA-bd_sf"/>
</dbReference>
<dbReference type="NCBIfam" id="TIGR02937">
    <property type="entry name" value="sigma70-ECF"/>
    <property type="match status" value="1"/>
</dbReference>
<protein>
    <submittedName>
        <fullName evidence="8">Sigma-70 family RNA polymerase sigma factor</fullName>
    </submittedName>
</protein>
<evidence type="ECO:0000259" key="7">
    <source>
        <dbReference type="Pfam" id="PF04542"/>
    </source>
</evidence>
<evidence type="ECO:0000313" key="8">
    <source>
        <dbReference type="EMBL" id="NGN69695.1"/>
    </source>
</evidence>
<sequence>MTETTTAADADLTARIRSGPPPAADAALDELYRRHRDAVLAYAQHCTLDAHTAEDLTSEAFARALHAVRGGSGPEAGWRPYLLATVRRTAGAWARTARRTELSPDFETWLTRQAPEESGEESLLRREDEDLVLRAFRRLPERWQTALWHSTVERESPDRIAPLLGLTPSGAASLTARAREGLREAYLAARVEDAATTEECRHFTGQLAASLRRAGRRTPRRLERHLAGCPRCRRAGVELRELNATMAAVLPAGLLLWAGGYVG</sequence>
<dbReference type="GO" id="GO:0003677">
    <property type="term" value="F:DNA binding"/>
    <property type="evidence" value="ECO:0007669"/>
    <property type="project" value="UniProtKB-KW"/>
</dbReference>
<evidence type="ECO:0000313" key="9">
    <source>
        <dbReference type="Proteomes" id="UP000481583"/>
    </source>
</evidence>
<dbReference type="EMBL" id="JAAKZV010000329">
    <property type="protein sequence ID" value="NGN69695.1"/>
    <property type="molecule type" value="Genomic_DNA"/>
</dbReference>
<organism evidence="8 9">
    <name type="scientific">Streptomyces coryli</name>
    <dbReference type="NCBI Taxonomy" id="1128680"/>
    <lineage>
        <taxon>Bacteria</taxon>
        <taxon>Bacillati</taxon>
        <taxon>Actinomycetota</taxon>
        <taxon>Actinomycetes</taxon>
        <taxon>Kitasatosporales</taxon>
        <taxon>Streptomycetaceae</taxon>
        <taxon>Streptomyces</taxon>
    </lineage>
</organism>